<gene>
    <name evidence="1" type="primary">csh1</name>
    <name evidence="1" type="ORF">TTHT_0175</name>
</gene>
<proteinExistence type="predicted"/>
<dbReference type="NCBIfam" id="TIGR02556">
    <property type="entry name" value="cas_TM1802"/>
    <property type="match status" value="1"/>
</dbReference>
<keyword evidence="2" id="KW-1185">Reference proteome</keyword>
<dbReference type="Pfam" id="PF09484">
    <property type="entry name" value="Cas_TM1802"/>
    <property type="match status" value="1"/>
</dbReference>
<dbReference type="Proteomes" id="UP000595564">
    <property type="component" value="Chromosome"/>
</dbReference>
<dbReference type="NCBIfam" id="TIGR02591">
    <property type="entry name" value="cas_Csh1"/>
    <property type="match status" value="1"/>
</dbReference>
<organism evidence="1 2">
    <name type="scientific">Thermotomaculum hydrothermale</name>
    <dbReference type="NCBI Taxonomy" id="981385"/>
    <lineage>
        <taxon>Bacteria</taxon>
        <taxon>Pseudomonadati</taxon>
        <taxon>Acidobacteriota</taxon>
        <taxon>Holophagae</taxon>
        <taxon>Thermotomaculales</taxon>
        <taxon>Thermotomaculaceae</taxon>
        <taxon>Thermotomaculum</taxon>
    </lineage>
</organism>
<dbReference type="EMBL" id="AP017470">
    <property type="protein sequence ID" value="BBB31812.1"/>
    <property type="molecule type" value="Genomic_DNA"/>
</dbReference>
<accession>A0A7R6PSH7</accession>
<protein>
    <submittedName>
        <fullName evidence="1">CRISPR-associated protein Csh1</fullName>
    </submittedName>
</protein>
<dbReference type="InterPro" id="IPR013420">
    <property type="entry name" value="CRISPR-assoc_prot_Cas8b/Csh1_C"/>
</dbReference>
<evidence type="ECO:0000313" key="1">
    <source>
        <dbReference type="EMBL" id="BBB31812.1"/>
    </source>
</evidence>
<dbReference type="AlphaFoldDB" id="A0A7R6PSH7"/>
<sequence length="626" mass="74619">MIKGILEIGNLNKNKQVSEVATDIPKRKENIIYKIGKINFNLNKDIIEIDLIESYGPGKEEVYKFVQLKLSGRQNQFFATFKDLKRFVGESGKKYSIWLSIENELDDLYQKINEKPMKEEIENFLITLKKIKENFYEDYLLDFSKIEGFKGQNSSDFKKFIKNKLGKNEDVIFWTILINEEKLVDKTFYNELLKKKIIDDKKKIGHITCSFCNKKADEYFDDFARLPIKFFINDKVGFSQNLSNRWEGNFVLCKDCYLSLFSGEKFILNNFNQRVGAVSFLIIPEFIAKIPFNQEKVREWSELTNNVYNPFYFFEKEKLKDLLERYKKHKYLTYFLLNYVFYQQNNQQFKIFTVVKDIPRNRLDEIREKFIEYKENIFTKFPNLYSFRLNSMAEIYWIIPLRFSKVDNKIIDTPKITNLFASILEGRKINSSFLVHEFWIGLKAKYYKNKSYHNVKNSENTEKEMNEYILKTHQLIFLLRKLNLLNGGTKMHIEEINEEFEKYIQEAGFNERQISLFLLGTLIGDIGTKQAKYGSKPILNKINFQGMSLEKLQILFNEVYQKLQQEKLLYPDVEIIYEKAKELFDKHLKDWGLKPYENVYYILSGFSFKTKLNIEKAKEKKGGYLK</sequence>
<dbReference type="KEGG" id="thyd:TTHT_0175"/>
<dbReference type="RefSeq" id="WP_201328145.1">
    <property type="nucleotide sequence ID" value="NZ_AP017470.1"/>
</dbReference>
<evidence type="ECO:0000313" key="2">
    <source>
        <dbReference type="Proteomes" id="UP000595564"/>
    </source>
</evidence>
<reference evidence="1 2" key="1">
    <citation type="journal article" date="2012" name="Extremophiles">
        <title>Thermotomaculum hydrothermale gen. nov., sp. nov., a novel heterotrophic thermophile within the phylum Acidobacteria from a deep-sea hydrothermal vent chimney in the Southern Okinawa Trough.</title>
        <authorList>
            <person name="Izumi H."/>
            <person name="Nunoura T."/>
            <person name="Miyazaki M."/>
            <person name="Mino S."/>
            <person name="Toki T."/>
            <person name="Takai K."/>
            <person name="Sako Y."/>
            <person name="Sawabe T."/>
            <person name="Nakagawa S."/>
        </authorList>
    </citation>
    <scope>NUCLEOTIDE SEQUENCE [LARGE SCALE GENOMIC DNA]</scope>
    <source>
        <strain evidence="1 2">AC55</strain>
    </source>
</reference>
<name>A0A7R6PSH7_9BACT</name>
<dbReference type="InterPro" id="IPR013389">
    <property type="entry name" value="CRISPR-assoc_prot_Cas8b"/>
</dbReference>